<organism evidence="1 2">
    <name type="scientific">Malus domestica</name>
    <name type="common">Apple</name>
    <name type="synonym">Pyrus malus</name>
    <dbReference type="NCBI Taxonomy" id="3750"/>
    <lineage>
        <taxon>Eukaryota</taxon>
        <taxon>Viridiplantae</taxon>
        <taxon>Streptophyta</taxon>
        <taxon>Embryophyta</taxon>
        <taxon>Tracheophyta</taxon>
        <taxon>Spermatophyta</taxon>
        <taxon>Magnoliopsida</taxon>
        <taxon>eudicotyledons</taxon>
        <taxon>Gunneridae</taxon>
        <taxon>Pentapetalae</taxon>
        <taxon>rosids</taxon>
        <taxon>fabids</taxon>
        <taxon>Rosales</taxon>
        <taxon>Rosaceae</taxon>
        <taxon>Amygdaloideae</taxon>
        <taxon>Maleae</taxon>
        <taxon>Malus</taxon>
    </lineage>
</organism>
<comment type="caution">
    <text evidence="1">The sequence shown here is derived from an EMBL/GenBank/DDBJ whole genome shotgun (WGS) entry which is preliminary data.</text>
</comment>
<dbReference type="AlphaFoldDB" id="A0A498HMB5"/>
<dbReference type="Proteomes" id="UP000290289">
    <property type="component" value="Chromosome 16"/>
</dbReference>
<accession>A0A498HMB5</accession>
<proteinExistence type="predicted"/>
<sequence length="86" mass="9969">MQKNWWLKGIVSAHHFSPSVLPPVYFCPDMSMMNFPSKFEGPVEKKLRETGEWVSERSFRLELVELRQKCSQVSGLWGHQAKLSTS</sequence>
<evidence type="ECO:0000313" key="1">
    <source>
        <dbReference type="EMBL" id="RXH70311.1"/>
    </source>
</evidence>
<evidence type="ECO:0000313" key="2">
    <source>
        <dbReference type="Proteomes" id="UP000290289"/>
    </source>
</evidence>
<dbReference type="EMBL" id="RDQH01000342">
    <property type="protein sequence ID" value="RXH70311.1"/>
    <property type="molecule type" value="Genomic_DNA"/>
</dbReference>
<name>A0A498HMB5_MALDO</name>
<keyword evidence="2" id="KW-1185">Reference proteome</keyword>
<protein>
    <submittedName>
        <fullName evidence="1">Uncharacterized protein</fullName>
    </submittedName>
</protein>
<reference evidence="1 2" key="1">
    <citation type="submission" date="2018-10" db="EMBL/GenBank/DDBJ databases">
        <title>A high-quality apple genome assembly.</title>
        <authorList>
            <person name="Hu J."/>
        </authorList>
    </citation>
    <scope>NUCLEOTIDE SEQUENCE [LARGE SCALE GENOMIC DNA]</scope>
    <source>
        <strain evidence="2">cv. HFTH1</strain>
        <tissue evidence="1">Young leaf</tissue>
    </source>
</reference>
<gene>
    <name evidence="1" type="ORF">DVH24_007567</name>
</gene>